<dbReference type="Gene3D" id="2.60.120.650">
    <property type="entry name" value="Cupin"/>
    <property type="match status" value="2"/>
</dbReference>
<evidence type="ECO:0000256" key="5">
    <source>
        <dbReference type="ARBA" id="ARBA00022833"/>
    </source>
</evidence>
<keyword evidence="5" id="KW-0862">Zinc</keyword>
<feature type="region of interest" description="Disordered" evidence="7">
    <location>
        <begin position="1096"/>
        <end position="1147"/>
    </location>
</feature>
<protein>
    <recommendedName>
        <fullName evidence="2">[histone H3]-trimethyl-L-lysine(9) demethylase</fullName>
        <ecNumber evidence="2">1.14.11.66</ecNumber>
    </recommendedName>
</protein>
<keyword evidence="4" id="KW-0863">Zinc-finger</keyword>
<dbReference type="Pfam" id="PF13832">
    <property type="entry name" value="zf-HC5HC2H_2"/>
    <property type="match status" value="1"/>
</dbReference>
<comment type="caution">
    <text evidence="11">The sequence shown here is derived from an EMBL/GenBank/DDBJ whole genome shotgun (WGS) entry which is preliminary data.</text>
</comment>
<evidence type="ECO:0000259" key="10">
    <source>
        <dbReference type="PROSITE" id="PS51805"/>
    </source>
</evidence>
<feature type="region of interest" description="Disordered" evidence="7">
    <location>
        <begin position="1931"/>
        <end position="1950"/>
    </location>
</feature>
<dbReference type="InterPro" id="IPR013083">
    <property type="entry name" value="Znf_RING/FYVE/PHD"/>
</dbReference>
<dbReference type="InterPro" id="IPR034732">
    <property type="entry name" value="EPHD"/>
</dbReference>
<dbReference type="PROSITE" id="PS51805">
    <property type="entry name" value="EPHD"/>
    <property type="match status" value="1"/>
</dbReference>
<dbReference type="InterPro" id="IPR055500">
    <property type="entry name" value="DUF7072"/>
</dbReference>
<feature type="compositionally biased region" description="Low complexity" evidence="7">
    <location>
        <begin position="611"/>
        <end position="622"/>
    </location>
</feature>
<feature type="compositionally biased region" description="Polar residues" evidence="7">
    <location>
        <begin position="1667"/>
        <end position="1684"/>
    </location>
</feature>
<evidence type="ECO:0000259" key="9">
    <source>
        <dbReference type="PROSITE" id="PS51184"/>
    </source>
</evidence>
<feature type="domain" description="PHD-type" evidence="10">
    <location>
        <begin position="1165"/>
        <end position="1288"/>
    </location>
</feature>
<comment type="catalytic activity">
    <reaction evidence="6">
        <text>N(6),N(6),N(6)-trimethyl-L-lysyl(9)-[histone H3] + 2 2-oxoglutarate + 2 O2 = N(6)-methyl-L-lysyl(9)-[histone H3] + 2 formaldehyde + 2 succinate + 2 CO2</text>
        <dbReference type="Rhea" id="RHEA:60200"/>
        <dbReference type="Rhea" id="RHEA-COMP:15538"/>
        <dbReference type="Rhea" id="RHEA-COMP:15542"/>
        <dbReference type="ChEBI" id="CHEBI:15379"/>
        <dbReference type="ChEBI" id="CHEBI:16526"/>
        <dbReference type="ChEBI" id="CHEBI:16810"/>
        <dbReference type="ChEBI" id="CHEBI:16842"/>
        <dbReference type="ChEBI" id="CHEBI:30031"/>
        <dbReference type="ChEBI" id="CHEBI:61929"/>
        <dbReference type="ChEBI" id="CHEBI:61961"/>
        <dbReference type="EC" id="1.14.11.66"/>
    </reaction>
</comment>
<name>A0A7C8IQ79_9PEZI</name>
<evidence type="ECO:0000313" key="12">
    <source>
        <dbReference type="Proteomes" id="UP000481858"/>
    </source>
</evidence>
<dbReference type="InterPro" id="IPR003349">
    <property type="entry name" value="JmjN"/>
</dbReference>
<dbReference type="GO" id="GO:0140684">
    <property type="term" value="F:histone H3K9me2/H3K9me3 demethylase activity"/>
    <property type="evidence" value="ECO:0007669"/>
    <property type="project" value="UniProtKB-EC"/>
</dbReference>
<dbReference type="Proteomes" id="UP000481858">
    <property type="component" value="Unassembled WGS sequence"/>
</dbReference>
<feature type="region of interest" description="Disordered" evidence="7">
    <location>
        <begin position="524"/>
        <end position="629"/>
    </location>
</feature>
<evidence type="ECO:0000256" key="3">
    <source>
        <dbReference type="ARBA" id="ARBA00022723"/>
    </source>
</evidence>
<keyword evidence="3" id="KW-0479">Metal-binding</keyword>
<feature type="compositionally biased region" description="Acidic residues" evidence="7">
    <location>
        <begin position="1099"/>
        <end position="1120"/>
    </location>
</feature>
<dbReference type="InterPro" id="IPR001965">
    <property type="entry name" value="Znf_PHD"/>
</dbReference>
<dbReference type="PANTHER" id="PTHR10694">
    <property type="entry name" value="LYSINE-SPECIFIC DEMETHYLASE"/>
    <property type="match status" value="1"/>
</dbReference>
<dbReference type="EC" id="1.14.11.66" evidence="2"/>
<feature type="region of interest" description="Disordered" evidence="7">
    <location>
        <begin position="1645"/>
        <end position="1769"/>
    </location>
</feature>
<dbReference type="GO" id="GO:0010468">
    <property type="term" value="P:regulation of gene expression"/>
    <property type="evidence" value="ECO:0007669"/>
    <property type="project" value="TreeGrafter"/>
</dbReference>
<dbReference type="GO" id="GO:0051864">
    <property type="term" value="F:histone H3K36 demethylase activity"/>
    <property type="evidence" value="ECO:0007669"/>
    <property type="project" value="TreeGrafter"/>
</dbReference>
<dbReference type="Pfam" id="PF02373">
    <property type="entry name" value="JmjC"/>
    <property type="match status" value="1"/>
</dbReference>
<feature type="compositionally biased region" description="Basic and acidic residues" evidence="7">
    <location>
        <begin position="530"/>
        <end position="548"/>
    </location>
</feature>
<feature type="compositionally biased region" description="Low complexity" evidence="7">
    <location>
        <begin position="1648"/>
        <end position="1666"/>
    </location>
</feature>
<feature type="compositionally biased region" description="Polar residues" evidence="7">
    <location>
        <begin position="1933"/>
        <end position="1943"/>
    </location>
</feature>
<organism evidence="11 12">
    <name type="scientific">Xylaria multiplex</name>
    <dbReference type="NCBI Taxonomy" id="323545"/>
    <lineage>
        <taxon>Eukaryota</taxon>
        <taxon>Fungi</taxon>
        <taxon>Dikarya</taxon>
        <taxon>Ascomycota</taxon>
        <taxon>Pezizomycotina</taxon>
        <taxon>Sordariomycetes</taxon>
        <taxon>Xylariomycetidae</taxon>
        <taxon>Xylariales</taxon>
        <taxon>Xylariaceae</taxon>
        <taxon>Xylaria</taxon>
    </lineage>
</organism>
<dbReference type="FunFam" id="2.60.120.650:FF:000024">
    <property type="entry name" value="Putative jumonji family transcription factor"/>
    <property type="match status" value="1"/>
</dbReference>
<feature type="region of interest" description="Disordered" evidence="7">
    <location>
        <begin position="1549"/>
        <end position="1621"/>
    </location>
</feature>
<evidence type="ECO:0000313" key="11">
    <source>
        <dbReference type="EMBL" id="KAF2966285.1"/>
    </source>
</evidence>
<feature type="region of interest" description="Disordered" evidence="7">
    <location>
        <begin position="2067"/>
        <end position="2093"/>
    </location>
</feature>
<feature type="compositionally biased region" description="Pro residues" evidence="7">
    <location>
        <begin position="2213"/>
        <end position="2225"/>
    </location>
</feature>
<dbReference type="PROSITE" id="PS51183">
    <property type="entry name" value="JMJN"/>
    <property type="match status" value="1"/>
</dbReference>
<dbReference type="Pfam" id="PF02375">
    <property type="entry name" value="JmjN"/>
    <property type="match status" value="1"/>
</dbReference>
<accession>A0A7C8IQ79</accession>
<feature type="region of interest" description="Disordered" evidence="7">
    <location>
        <begin position="2192"/>
        <end position="2241"/>
    </location>
</feature>
<feature type="region of interest" description="Disordered" evidence="7">
    <location>
        <begin position="733"/>
        <end position="859"/>
    </location>
</feature>
<dbReference type="OrthoDB" id="9547406at2759"/>
<dbReference type="SMART" id="SM00558">
    <property type="entry name" value="JmjC"/>
    <property type="match status" value="1"/>
</dbReference>
<feature type="compositionally biased region" description="Low complexity" evidence="7">
    <location>
        <begin position="755"/>
        <end position="777"/>
    </location>
</feature>
<dbReference type="SUPFAM" id="SSF51197">
    <property type="entry name" value="Clavaminate synthase-like"/>
    <property type="match status" value="1"/>
</dbReference>
<reference evidence="11 12" key="1">
    <citation type="submission" date="2019-12" db="EMBL/GenBank/DDBJ databases">
        <title>Draft genome sequence of the ascomycete Xylaria multiplex DSM 110363.</title>
        <authorList>
            <person name="Buettner E."/>
            <person name="Kellner H."/>
        </authorList>
    </citation>
    <scope>NUCLEOTIDE SEQUENCE [LARGE SCALE GENOMIC DNA]</scope>
    <source>
        <strain evidence="11 12">DSM 110363</strain>
    </source>
</reference>
<feature type="compositionally biased region" description="Polar residues" evidence="7">
    <location>
        <begin position="1562"/>
        <end position="1577"/>
    </location>
</feature>
<dbReference type="PANTHER" id="PTHR10694:SF7">
    <property type="entry name" value="[HISTONE H3]-TRIMETHYL-L-LYSINE(9) DEMETHYLASE"/>
    <property type="match status" value="1"/>
</dbReference>
<dbReference type="SMART" id="SM00249">
    <property type="entry name" value="PHD"/>
    <property type="match status" value="1"/>
</dbReference>
<gene>
    <name evidence="11" type="ORF">GQX73_g7288</name>
</gene>
<feature type="domain" description="JmjN" evidence="8">
    <location>
        <begin position="642"/>
        <end position="683"/>
    </location>
</feature>
<evidence type="ECO:0000256" key="4">
    <source>
        <dbReference type="ARBA" id="ARBA00022771"/>
    </source>
</evidence>
<dbReference type="GO" id="GO:0000785">
    <property type="term" value="C:chromatin"/>
    <property type="evidence" value="ECO:0007669"/>
    <property type="project" value="TreeGrafter"/>
</dbReference>
<dbReference type="CDD" id="cd15571">
    <property type="entry name" value="ePHD"/>
    <property type="match status" value="1"/>
</dbReference>
<evidence type="ECO:0000256" key="2">
    <source>
        <dbReference type="ARBA" id="ARBA00012900"/>
    </source>
</evidence>
<feature type="region of interest" description="Disordered" evidence="7">
    <location>
        <begin position="265"/>
        <end position="294"/>
    </location>
</feature>
<dbReference type="GO" id="GO:0005634">
    <property type="term" value="C:nucleus"/>
    <property type="evidence" value="ECO:0007669"/>
    <property type="project" value="TreeGrafter"/>
</dbReference>
<sequence length="2267" mass="249508">MTSPVTPTFSARGHLRYSSSMSSFDLALPPSCEDLPSSPILQTPGKRILDDVEEEPFEYDRFNHYVRDADPAYDDVSEHFDLYDCLCDEPCIHRDADIMRTTTNFYARGRGVDSDLACLSDGDSPTSQRSSRTKQRNGSLPPFSGLSHRIGYRFPFVRWRSPRKLSSVSSPVSDIGSERRSTSRAPSSRSSSLSRSNRHLPDRSNEPPLPPTPALSFFESSDSITLPGPLDVEQADYVLSTIQRERALATTPLLPPAMTSNFADHVTSQPSPLQSPTIASPFEEEPQSPLILSPPLSTKPSISSFRQMVASDEFSDMAPDSWSDRLGHANFTILPVPYKPAVATLSSLRELRADWETARVNYTKHLVRTEIDQQWRLLHDTIVDIVVASGEAAGCEKFDETIITTVPIMDGEGKFPERGDEDIVGPMQANERCTAAAATTATAATATATAVCRRSPLLSTSHSPDLDTFSTEARFDPSHVQSPTRVHDENQVIFSLIACSLSIAPMSAEATAAAVASAPELLDNEPTAVPHDDNQPHQPYDDRPHDHVPPGIDVAAHVPANYVEPHPSPKTIGLHSPPDSNSAMKLDGSDSELSDVEDPTLEPDQMPFLHTQPTAQPTAQQPPEEEEEDIGEVIPDHWSGTVPVFKPDMHQFKNFKKFMEKVDSFGMKSGIIKIIPPQEWKDKLPVLQDLVKQIRVREPIKQEIMGSNGTYRQVNILHQRSYNLPQWRQLCDQSEHQPPARRGERRAQAPPKPKATSASTSSGLRRRGTGASTSGRSTRSKTKKGGAKGSVADSDERPMTPVSPRSAEAIIDSVEQDIGDSIEDDDLVPPTVGRMGGSRQAKPKEQSTSARRKFARREGSAKIDEEAFKDFDYQMDISDYTPERCEELERIYWKTLTYAPPLYGADVLGTLFDDTTEEWNLNKLPNLLDVLGTKVPGVNTAYLYLGMWKATFAWHLEDVDLYSINYLHFGAPKQWYSISQGDARRFEAAMKSIWPTDAKACGQFLRHKAFLISPNHLQQYFNIKVNKCVSYPGEFVVTYPYGYHSGYNLGYNCAEAVNFALDSWLPMGKIAKKCECAQAQDSVWVDVYEIERRLRGEETDYEETEDEEEEEEEDDEDEPETGMPTPRSIHAIKLKPPGRKRKRAVTDRGETKAKKIRLRLKSQVEPPCCLCPHDIPGIELLSTDDDRKAHRLCALYGAETWIETIDGKEVVANVANISKARLDLKCLFCRSKRGTCFQCSHKKCARSYHATCAAAAGVFVEEAEVPIFGEDGTEYKEQAFEFSCRFHRTKRDRRFDGDVLDDCQKTRRAASALKKGDICQLQYHRGDIFAGIIVENRDSEQTFLLDIIPNGDRVEVEWKWLLLPDPADLHLPHASENAVPMPTSRKAKELINATRKRIEEPPRPEEPFVEGGFTWAEFNHHDLETNKVQAMVDLSKENQIWYYLGKNSTDARPQYTDDPRKKQHNCKSNFLDSIPRPALPPPLPRKSYGSTFSIHTPVAAPKTEKPYQYKPRNPVPPTYVRSPFTPHQFVPKPSPYTAQHFEPKVSTSNTFLHHTQPGGRPSNYSAGTQPASLSSPSPYYKFQHSSYIPPGQQAQRLHQPPQAQPTTPIPQQRPQQATQKPQLYSTFQLSQPTQQAAQQPVSYFTAHSGDPTQQSQSSGPQPISASTSTPQASANATYTAPIPTQQQSMSRRPSLPRPTPPQNGAGHTRNKSSVSSHSGRLALGSGQRFGTPPSSYGHARGDSMTKSPFSHGFSQPPGLGPSPSPQNGRLFQTQARARSSSLVSNLSLNTPMTSSAIRPSSSASAQALAGHLQSVISSNTSKEPRPSVIQKYAFFQVHHNRDSTKYRTPYAHWGGFTNGYEGSLRAHLMRTPDALFDIRRQSFGTNPGLPSTPHKSAVGVLSSVSNSNHVPLQSQSPVTSYTPTATPVPVHSTAVTLPPGTQSAPPPGAHLPLVTDPSGWHSNLPNQWDSNISAGAALHPAIRTHYAAMLSSRNVKMENQTDASSTNQPLAMIPPLPAPSSAPPIPVSQPAPTTPVSISPPNQCAPRYMVQSKSTTPIPPPLIPVASHTPQSTSAPASSVKAAPAVPKRTHIPAPRPWETLRKTQQAPTQPVMAQSSPAAPTFTSLSQGMLTPSPQTLPVYNQQESSRHLPNPGFQPNYVVQSASFRVSPVRQPRSAAEQLAHPVAVCSSLSDTADDTTTPHSPATTLGERPTPIPSPTTKPLVPPGQTGGTPDLPEVSDGSMELVESIIRNAQRASQSFVGFSGGT</sequence>
<dbReference type="InParanoid" id="A0A7C8IQ79"/>
<feature type="compositionally biased region" description="Polar residues" evidence="7">
    <location>
        <begin position="265"/>
        <end position="278"/>
    </location>
</feature>
<feature type="domain" description="JmjC" evidence="9">
    <location>
        <begin position="913"/>
        <end position="1076"/>
    </location>
</feature>
<dbReference type="PROSITE" id="PS51184">
    <property type="entry name" value="JMJC"/>
    <property type="match status" value="1"/>
</dbReference>
<feature type="region of interest" description="Disordered" evidence="7">
    <location>
        <begin position="166"/>
        <end position="215"/>
    </location>
</feature>
<dbReference type="Pfam" id="PF23258">
    <property type="entry name" value="DUF7072"/>
    <property type="match status" value="1"/>
</dbReference>
<dbReference type="EMBL" id="WUBL01000093">
    <property type="protein sequence ID" value="KAF2966285.1"/>
    <property type="molecule type" value="Genomic_DNA"/>
</dbReference>
<feature type="compositionally biased region" description="Basic residues" evidence="7">
    <location>
        <begin position="1130"/>
        <end position="1143"/>
    </location>
</feature>
<feature type="compositionally biased region" description="Low complexity" evidence="7">
    <location>
        <begin position="1599"/>
        <end position="1621"/>
    </location>
</feature>
<comment type="similarity">
    <text evidence="1">Belongs to the JHDM3 histone demethylase family.</text>
</comment>
<feature type="compositionally biased region" description="Acidic residues" evidence="7">
    <location>
        <begin position="589"/>
        <end position="601"/>
    </location>
</feature>
<feature type="compositionally biased region" description="Acidic residues" evidence="7">
    <location>
        <begin position="814"/>
        <end position="827"/>
    </location>
</feature>
<keyword evidence="12" id="KW-1185">Reference proteome</keyword>
<evidence type="ECO:0000256" key="6">
    <source>
        <dbReference type="ARBA" id="ARBA00049349"/>
    </source>
</evidence>
<dbReference type="GO" id="GO:0008270">
    <property type="term" value="F:zinc ion binding"/>
    <property type="evidence" value="ECO:0007669"/>
    <property type="project" value="UniProtKB-KW"/>
</dbReference>
<proteinExistence type="inferred from homology"/>
<evidence type="ECO:0000256" key="7">
    <source>
        <dbReference type="SAM" id="MobiDB-lite"/>
    </source>
</evidence>
<evidence type="ECO:0000256" key="1">
    <source>
        <dbReference type="ARBA" id="ARBA00009711"/>
    </source>
</evidence>
<dbReference type="SMART" id="SM00545">
    <property type="entry name" value="JmjN"/>
    <property type="match status" value="1"/>
</dbReference>
<feature type="region of interest" description="Disordered" evidence="7">
    <location>
        <begin position="118"/>
        <end position="144"/>
    </location>
</feature>
<evidence type="ECO:0000259" key="8">
    <source>
        <dbReference type="PROSITE" id="PS51183"/>
    </source>
</evidence>
<dbReference type="Gene3D" id="3.30.40.10">
    <property type="entry name" value="Zinc/RING finger domain, C3HC4 (zinc finger)"/>
    <property type="match status" value="1"/>
</dbReference>
<feature type="compositionally biased region" description="Low complexity" evidence="7">
    <location>
        <begin position="2074"/>
        <end position="2087"/>
    </location>
</feature>
<feature type="compositionally biased region" description="Low complexity" evidence="7">
    <location>
        <begin position="183"/>
        <end position="195"/>
    </location>
</feature>
<dbReference type="InterPro" id="IPR003347">
    <property type="entry name" value="JmjC_dom"/>
</dbReference>